<dbReference type="AlphaFoldDB" id="A0AAV7GNW2"/>
<proteinExistence type="predicted"/>
<gene>
    <name evidence="1" type="ORF">IEQ34_013576</name>
</gene>
<reference evidence="1 2" key="1">
    <citation type="journal article" date="2021" name="Hortic Res">
        <title>Chromosome-scale assembly of the Dendrobium chrysotoxum genome enhances the understanding of orchid evolution.</title>
        <authorList>
            <person name="Zhang Y."/>
            <person name="Zhang G.Q."/>
            <person name="Zhang D."/>
            <person name="Liu X.D."/>
            <person name="Xu X.Y."/>
            <person name="Sun W.H."/>
            <person name="Yu X."/>
            <person name="Zhu X."/>
            <person name="Wang Z.W."/>
            <person name="Zhao X."/>
            <person name="Zhong W.Y."/>
            <person name="Chen H."/>
            <person name="Yin W.L."/>
            <person name="Huang T."/>
            <person name="Niu S.C."/>
            <person name="Liu Z.J."/>
        </authorList>
    </citation>
    <scope>NUCLEOTIDE SEQUENCE [LARGE SCALE GENOMIC DNA]</scope>
    <source>
        <strain evidence="1">Lindl</strain>
    </source>
</reference>
<organism evidence="1 2">
    <name type="scientific">Dendrobium chrysotoxum</name>
    <name type="common">Orchid</name>
    <dbReference type="NCBI Taxonomy" id="161865"/>
    <lineage>
        <taxon>Eukaryota</taxon>
        <taxon>Viridiplantae</taxon>
        <taxon>Streptophyta</taxon>
        <taxon>Embryophyta</taxon>
        <taxon>Tracheophyta</taxon>
        <taxon>Spermatophyta</taxon>
        <taxon>Magnoliopsida</taxon>
        <taxon>Liliopsida</taxon>
        <taxon>Asparagales</taxon>
        <taxon>Orchidaceae</taxon>
        <taxon>Epidendroideae</taxon>
        <taxon>Malaxideae</taxon>
        <taxon>Dendrobiinae</taxon>
        <taxon>Dendrobium</taxon>
    </lineage>
</organism>
<dbReference type="Proteomes" id="UP000775213">
    <property type="component" value="Unassembled WGS sequence"/>
</dbReference>
<protein>
    <recommendedName>
        <fullName evidence="3">Ubiquitin-like protease family profile domain-containing protein</fullName>
    </recommendedName>
</protein>
<name>A0AAV7GNW2_DENCH</name>
<evidence type="ECO:0008006" key="3">
    <source>
        <dbReference type="Google" id="ProtNLM"/>
    </source>
</evidence>
<comment type="caution">
    <text evidence="1">The sequence shown here is derived from an EMBL/GenBank/DDBJ whole genome shotgun (WGS) entry which is preliminary data.</text>
</comment>
<sequence length="113" mass="13697">MRADIDQLLTNQYLDNDHVDAFAILLSEKNKFIIDMYHPYLYISPMHRVYKNYKNSSNLFFQHINKNSVKESNLLIMLIINCRHWTLFVGRLKEKINKLYNEMEEYFESDLTK</sequence>
<evidence type="ECO:0000313" key="2">
    <source>
        <dbReference type="Proteomes" id="UP000775213"/>
    </source>
</evidence>
<evidence type="ECO:0000313" key="1">
    <source>
        <dbReference type="EMBL" id="KAH0458261.1"/>
    </source>
</evidence>
<accession>A0AAV7GNW2</accession>
<dbReference type="EMBL" id="JAGFBR010000012">
    <property type="protein sequence ID" value="KAH0458261.1"/>
    <property type="molecule type" value="Genomic_DNA"/>
</dbReference>
<dbReference type="Gene3D" id="3.40.395.10">
    <property type="entry name" value="Adenoviral Proteinase, Chain A"/>
    <property type="match status" value="1"/>
</dbReference>
<keyword evidence="2" id="KW-1185">Reference proteome</keyword>